<proteinExistence type="predicted"/>
<sequence>MLVHMKHHHLEDLVAPDGDWAHTKYTLTRWVAIKTQANQVAQWHQKHKDKLACHRNADPPAWQQVPRKWVIPEILTTEVDTVVGGREAKHEKTVTISQGPYTTSWKWMQ</sequence>
<gene>
    <name evidence="1" type="ORF">EGYM00392_LOCUS3674</name>
</gene>
<organism evidence="1">
    <name type="scientific">Eutreptiella gymnastica</name>
    <dbReference type="NCBI Taxonomy" id="73025"/>
    <lineage>
        <taxon>Eukaryota</taxon>
        <taxon>Discoba</taxon>
        <taxon>Euglenozoa</taxon>
        <taxon>Euglenida</taxon>
        <taxon>Spirocuta</taxon>
        <taxon>Euglenophyceae</taxon>
        <taxon>Eutreptiales</taxon>
        <taxon>Eutreptiaceae</taxon>
        <taxon>Eutreptiella</taxon>
    </lineage>
</organism>
<protein>
    <submittedName>
        <fullName evidence="1">Uncharacterized protein</fullName>
    </submittedName>
</protein>
<reference evidence="1" key="1">
    <citation type="submission" date="2021-01" db="EMBL/GenBank/DDBJ databases">
        <authorList>
            <person name="Corre E."/>
            <person name="Pelletier E."/>
            <person name="Niang G."/>
            <person name="Scheremetjew M."/>
            <person name="Finn R."/>
            <person name="Kale V."/>
            <person name="Holt S."/>
            <person name="Cochrane G."/>
            <person name="Meng A."/>
            <person name="Brown T."/>
            <person name="Cohen L."/>
        </authorList>
    </citation>
    <scope>NUCLEOTIDE SEQUENCE</scope>
    <source>
        <strain evidence="1">NIES-381</strain>
    </source>
</reference>
<name>A0A7S1N2C7_9EUGL</name>
<dbReference type="EMBL" id="HBGA01009876">
    <property type="protein sequence ID" value="CAD8992627.1"/>
    <property type="molecule type" value="Transcribed_RNA"/>
</dbReference>
<dbReference type="AlphaFoldDB" id="A0A7S1N2C7"/>
<accession>A0A7S1N2C7</accession>
<evidence type="ECO:0000313" key="1">
    <source>
        <dbReference type="EMBL" id="CAD8992627.1"/>
    </source>
</evidence>